<evidence type="ECO:0000256" key="4">
    <source>
        <dbReference type="ARBA" id="ARBA00022692"/>
    </source>
</evidence>
<dbReference type="PANTHER" id="PTHR33452:SF1">
    <property type="entry name" value="INNER MEMBRANE PROTEIN YPHA-RELATED"/>
    <property type="match status" value="1"/>
</dbReference>
<keyword evidence="4 7" id="KW-0812">Transmembrane</keyword>
<feature type="transmembrane region" description="Helical" evidence="7">
    <location>
        <begin position="50"/>
        <end position="67"/>
    </location>
</feature>
<comment type="similarity">
    <text evidence="2">Belongs to the DoxX family.</text>
</comment>
<keyword evidence="3" id="KW-1003">Cell membrane</keyword>
<sequence>MNRLQNPNIAILLLRLSLGLMYLAHGALKLFVFTPAGTATYFASLGLPGFFGYVAIAVEIGGGLLLLAGVKARWVALLLIPQLLGAIALVHGAKGWMFTNEGGGWEYPAFLIASSLALFLLGEPARNPATAKA</sequence>
<feature type="transmembrane region" description="Helical" evidence="7">
    <location>
        <begin position="74"/>
        <end position="93"/>
    </location>
</feature>
<dbReference type="InterPro" id="IPR051907">
    <property type="entry name" value="DoxX-like_oxidoreductase"/>
</dbReference>
<dbReference type="InterPro" id="IPR032808">
    <property type="entry name" value="DoxX"/>
</dbReference>
<evidence type="ECO:0000313" key="8">
    <source>
        <dbReference type="EMBL" id="OHX13944.1"/>
    </source>
</evidence>
<evidence type="ECO:0000256" key="1">
    <source>
        <dbReference type="ARBA" id="ARBA00004651"/>
    </source>
</evidence>
<dbReference type="Pfam" id="PF07681">
    <property type="entry name" value="DoxX"/>
    <property type="match status" value="1"/>
</dbReference>
<evidence type="ECO:0000313" key="9">
    <source>
        <dbReference type="Proteomes" id="UP000180088"/>
    </source>
</evidence>
<gene>
    <name evidence="8" type="ORF">BI347_10815</name>
</gene>
<dbReference type="Proteomes" id="UP000180088">
    <property type="component" value="Unassembled WGS sequence"/>
</dbReference>
<keyword evidence="6 7" id="KW-0472">Membrane</keyword>
<evidence type="ECO:0000256" key="3">
    <source>
        <dbReference type="ARBA" id="ARBA00022475"/>
    </source>
</evidence>
<protein>
    <submittedName>
        <fullName evidence="8">LysR family transcriptional regulator</fullName>
    </submittedName>
</protein>
<feature type="transmembrane region" description="Helical" evidence="7">
    <location>
        <begin position="105"/>
        <end position="122"/>
    </location>
</feature>
<evidence type="ECO:0000256" key="6">
    <source>
        <dbReference type="ARBA" id="ARBA00023136"/>
    </source>
</evidence>
<reference evidence="8 9" key="1">
    <citation type="submission" date="2016-09" db="EMBL/GenBank/DDBJ databases">
        <title>Chromobacterium muskegensis sp. nov., an insecticidal bacterium isolated from Sphagnum bogs.</title>
        <authorList>
            <person name="Sparks M.E."/>
            <person name="Blackburn M.B."/>
            <person name="Gundersen-Rindal D.E."/>
            <person name="Mitchell A."/>
            <person name="Farrar R."/>
            <person name="Kuhar D."/>
        </authorList>
    </citation>
    <scope>NUCLEOTIDE SEQUENCE [LARGE SCALE GENOMIC DNA]</scope>
    <source>
        <strain evidence="8 9">37-2</strain>
    </source>
</reference>
<comment type="subcellular location">
    <subcellularLocation>
        <location evidence="1">Cell membrane</location>
        <topology evidence="1">Multi-pass membrane protein</topology>
    </subcellularLocation>
</comment>
<dbReference type="STRING" id="1903179.BI347_10815"/>
<evidence type="ECO:0000256" key="2">
    <source>
        <dbReference type="ARBA" id="ARBA00006679"/>
    </source>
</evidence>
<keyword evidence="5 7" id="KW-1133">Transmembrane helix</keyword>
<comment type="caution">
    <text evidence="8">The sequence shown here is derived from an EMBL/GenBank/DDBJ whole genome shotgun (WGS) entry which is preliminary data.</text>
</comment>
<name>A0A1S1X386_9NEIS</name>
<organism evidence="8 9">
    <name type="scientific">Chromobacterium sphagni</name>
    <dbReference type="NCBI Taxonomy" id="1903179"/>
    <lineage>
        <taxon>Bacteria</taxon>
        <taxon>Pseudomonadati</taxon>
        <taxon>Pseudomonadota</taxon>
        <taxon>Betaproteobacteria</taxon>
        <taxon>Neisseriales</taxon>
        <taxon>Chromobacteriaceae</taxon>
        <taxon>Chromobacterium</taxon>
    </lineage>
</organism>
<evidence type="ECO:0000256" key="7">
    <source>
        <dbReference type="SAM" id="Phobius"/>
    </source>
</evidence>
<dbReference type="EMBL" id="MKCS01000001">
    <property type="protein sequence ID" value="OHX13944.1"/>
    <property type="molecule type" value="Genomic_DNA"/>
</dbReference>
<dbReference type="OrthoDB" id="5382961at2"/>
<proteinExistence type="inferred from homology"/>
<dbReference type="AlphaFoldDB" id="A0A1S1X386"/>
<dbReference type="RefSeq" id="WP_071115870.1">
    <property type="nucleotide sequence ID" value="NZ_MKCS01000001.1"/>
</dbReference>
<dbReference type="GO" id="GO:0005886">
    <property type="term" value="C:plasma membrane"/>
    <property type="evidence" value="ECO:0007669"/>
    <property type="project" value="UniProtKB-SubCell"/>
</dbReference>
<accession>A0A1S1X386</accession>
<dbReference type="PANTHER" id="PTHR33452">
    <property type="entry name" value="OXIDOREDUCTASE CATD-RELATED"/>
    <property type="match status" value="1"/>
</dbReference>
<evidence type="ECO:0000256" key="5">
    <source>
        <dbReference type="ARBA" id="ARBA00022989"/>
    </source>
</evidence>